<accession>A0A7M7J1K1</accession>
<dbReference type="OMA" id="ACHNVQE"/>
<feature type="compositionally biased region" description="Basic residues" evidence="1">
    <location>
        <begin position="1"/>
        <end position="15"/>
    </location>
</feature>
<protein>
    <recommendedName>
        <fullName evidence="4">Small lysine-rich protein 1</fullName>
    </recommendedName>
</protein>
<dbReference type="InterPro" id="IPR037760">
    <property type="entry name" value="SMKR1"/>
</dbReference>
<dbReference type="PANTHER" id="PTHR37932:SF1">
    <property type="entry name" value="SMALL LYSINE-RICH PROTEIN 1"/>
    <property type="match status" value="1"/>
</dbReference>
<feature type="compositionally biased region" description="Basic residues" evidence="1">
    <location>
        <begin position="29"/>
        <end position="43"/>
    </location>
</feature>
<evidence type="ECO:0008006" key="4">
    <source>
        <dbReference type="Google" id="ProtNLM"/>
    </source>
</evidence>
<dbReference type="EnsemblMetazoa" id="NM_001134332">
    <property type="protein sequence ID" value="NP_001127804"/>
    <property type="gene ID" value="LOC100187598"/>
</dbReference>
<dbReference type="OrthoDB" id="5989977at2759"/>
<feature type="region of interest" description="Disordered" evidence="1">
    <location>
        <begin position="1"/>
        <end position="46"/>
    </location>
</feature>
<evidence type="ECO:0000313" key="2">
    <source>
        <dbReference type="EnsemblMetazoa" id="XP_016844710"/>
    </source>
</evidence>
<dbReference type="EnsemblMetazoa" id="XM_031933498">
    <property type="protein sequence ID" value="XP_031789358"/>
    <property type="gene ID" value="LOC100187598"/>
</dbReference>
<dbReference type="AlphaFoldDB" id="A0A7M7J1K1"/>
<evidence type="ECO:0000313" key="3">
    <source>
        <dbReference type="Proteomes" id="UP000002358"/>
    </source>
</evidence>
<gene>
    <name evidence="2" type="primary">100187598</name>
</gene>
<dbReference type="Proteomes" id="UP000002358">
    <property type="component" value="Chromosome 1"/>
</dbReference>
<dbReference type="KEGG" id="nvi:100187598"/>
<name>A0A7M7J1K1_NASVI</name>
<dbReference type="EnsemblMetazoa" id="XM_016989221">
    <property type="protein sequence ID" value="XP_016844710"/>
    <property type="gene ID" value="LOC100187598"/>
</dbReference>
<dbReference type="InParanoid" id="A0A7M7J1K1"/>
<evidence type="ECO:0000256" key="1">
    <source>
        <dbReference type="SAM" id="MobiDB-lite"/>
    </source>
</evidence>
<dbReference type="PANTHER" id="PTHR37932">
    <property type="entry name" value="SMALL LYSINE-RICH PROTEIN 1"/>
    <property type="match status" value="1"/>
</dbReference>
<organism evidence="2 3">
    <name type="scientific">Nasonia vitripennis</name>
    <name type="common">Parasitic wasp</name>
    <dbReference type="NCBI Taxonomy" id="7425"/>
    <lineage>
        <taxon>Eukaryota</taxon>
        <taxon>Metazoa</taxon>
        <taxon>Ecdysozoa</taxon>
        <taxon>Arthropoda</taxon>
        <taxon>Hexapoda</taxon>
        <taxon>Insecta</taxon>
        <taxon>Pterygota</taxon>
        <taxon>Neoptera</taxon>
        <taxon>Endopterygota</taxon>
        <taxon>Hymenoptera</taxon>
        <taxon>Apocrita</taxon>
        <taxon>Proctotrupomorpha</taxon>
        <taxon>Chalcidoidea</taxon>
        <taxon>Pteromalidae</taxon>
        <taxon>Pteromalinae</taxon>
        <taxon>Nasonia</taxon>
    </lineage>
</organism>
<feature type="compositionally biased region" description="Gly residues" evidence="1">
    <location>
        <begin position="17"/>
        <end position="28"/>
    </location>
</feature>
<reference evidence="2" key="1">
    <citation type="submission" date="2021-01" db="UniProtKB">
        <authorList>
            <consortium name="EnsemblMetazoa"/>
        </authorList>
    </citation>
    <scope>IDENTIFICATION</scope>
</reference>
<keyword evidence="3" id="KW-1185">Reference proteome</keyword>
<dbReference type="EnsemblMetazoa" id="XM_031933499">
    <property type="protein sequence ID" value="XP_031789359"/>
    <property type="gene ID" value="LOC100187598"/>
</dbReference>
<proteinExistence type="predicted"/>
<dbReference type="SMR" id="A0A7M7J1K1"/>
<sequence>MPDKGRKKSTGKKNGKNGNGNGGGSGGKGKSKGSKKGSKRSGGKAKFAMDVFNEEAMENAYYTCHNIMDVLFCRGFPWPEAQKKKKKGKK</sequence>